<dbReference type="InterPro" id="IPR003594">
    <property type="entry name" value="HATPase_dom"/>
</dbReference>
<feature type="domain" description="Histidine kinase/HSP90-like ATPase" evidence="2">
    <location>
        <begin position="31"/>
        <end position="147"/>
    </location>
</feature>
<evidence type="ECO:0000313" key="3">
    <source>
        <dbReference type="EMBL" id="TWE21074.1"/>
    </source>
</evidence>
<dbReference type="Gene3D" id="3.30.565.10">
    <property type="entry name" value="Histidine kinase-like ATPase, C-terminal domain"/>
    <property type="match status" value="1"/>
</dbReference>
<evidence type="ECO:0000313" key="4">
    <source>
        <dbReference type="Proteomes" id="UP000318416"/>
    </source>
</evidence>
<protein>
    <submittedName>
        <fullName evidence="3">Histidine kinase-like protein</fullName>
    </submittedName>
</protein>
<keyword evidence="1" id="KW-0723">Serine/threonine-protein kinase</keyword>
<dbReference type="SUPFAM" id="SSF55874">
    <property type="entry name" value="ATPase domain of HSP90 chaperone/DNA topoisomerase II/histidine kinase"/>
    <property type="match status" value="1"/>
</dbReference>
<keyword evidence="4" id="KW-1185">Reference proteome</keyword>
<keyword evidence="3" id="KW-0418">Kinase</keyword>
<dbReference type="InterPro" id="IPR050267">
    <property type="entry name" value="Anti-sigma-factor_SerPK"/>
</dbReference>
<dbReference type="CDD" id="cd16936">
    <property type="entry name" value="HATPase_RsbW-like"/>
    <property type="match status" value="1"/>
</dbReference>
<proteinExistence type="predicted"/>
<dbReference type="RefSeq" id="WP_170290724.1">
    <property type="nucleotide sequence ID" value="NZ_BAAABR010000047.1"/>
</dbReference>
<keyword evidence="3" id="KW-0808">Transferase</keyword>
<evidence type="ECO:0000256" key="1">
    <source>
        <dbReference type="ARBA" id="ARBA00022527"/>
    </source>
</evidence>
<sequence length="152" mass="16037">MITTEEPLASAGRGLSGATAVPRQRALCAMPVAPESVPVLRRFARHLAGCWQLPEAVAEALSVVVTELVTNVLLHSGSPNVVLLLVLDGVAVTAEVRDGGRWKRRRTPRTERADADARCGRGLQLVEAYAAQCTVSAGRAGTRVSAVFPLAT</sequence>
<evidence type="ECO:0000259" key="2">
    <source>
        <dbReference type="Pfam" id="PF13581"/>
    </source>
</evidence>
<organism evidence="3 4">
    <name type="scientific">Kitasatospora atroaurantiaca</name>
    <dbReference type="NCBI Taxonomy" id="285545"/>
    <lineage>
        <taxon>Bacteria</taxon>
        <taxon>Bacillati</taxon>
        <taxon>Actinomycetota</taxon>
        <taxon>Actinomycetes</taxon>
        <taxon>Kitasatosporales</taxon>
        <taxon>Streptomycetaceae</taxon>
        <taxon>Kitasatospora</taxon>
    </lineage>
</organism>
<dbReference type="Pfam" id="PF13581">
    <property type="entry name" value="HATPase_c_2"/>
    <property type="match status" value="1"/>
</dbReference>
<dbReference type="InterPro" id="IPR036890">
    <property type="entry name" value="HATPase_C_sf"/>
</dbReference>
<dbReference type="Proteomes" id="UP000318416">
    <property type="component" value="Unassembled WGS sequence"/>
</dbReference>
<gene>
    <name evidence="3" type="ORF">FB465_6241</name>
</gene>
<dbReference type="GO" id="GO:0004674">
    <property type="term" value="F:protein serine/threonine kinase activity"/>
    <property type="evidence" value="ECO:0007669"/>
    <property type="project" value="UniProtKB-KW"/>
</dbReference>
<dbReference type="PANTHER" id="PTHR35526">
    <property type="entry name" value="ANTI-SIGMA-F FACTOR RSBW-RELATED"/>
    <property type="match status" value="1"/>
</dbReference>
<name>A0A561EZN6_9ACTN</name>
<dbReference type="AlphaFoldDB" id="A0A561EZN6"/>
<dbReference type="PANTHER" id="PTHR35526:SF3">
    <property type="entry name" value="ANTI-SIGMA-F FACTOR RSBW"/>
    <property type="match status" value="1"/>
</dbReference>
<accession>A0A561EZN6</accession>
<dbReference type="EMBL" id="VIVR01000001">
    <property type="protein sequence ID" value="TWE21074.1"/>
    <property type="molecule type" value="Genomic_DNA"/>
</dbReference>
<reference evidence="3 4" key="1">
    <citation type="submission" date="2019-06" db="EMBL/GenBank/DDBJ databases">
        <title>Sequencing the genomes of 1000 actinobacteria strains.</title>
        <authorList>
            <person name="Klenk H.-P."/>
        </authorList>
    </citation>
    <scope>NUCLEOTIDE SEQUENCE [LARGE SCALE GENOMIC DNA]</scope>
    <source>
        <strain evidence="3 4">DSM 41649</strain>
    </source>
</reference>
<comment type="caution">
    <text evidence="3">The sequence shown here is derived from an EMBL/GenBank/DDBJ whole genome shotgun (WGS) entry which is preliminary data.</text>
</comment>